<keyword evidence="1" id="KW-0812">Transmembrane</keyword>
<accession>A0A0E3WUJ8</accession>
<proteinExistence type="predicted"/>
<feature type="transmembrane region" description="Helical" evidence="1">
    <location>
        <begin position="152"/>
        <end position="174"/>
    </location>
</feature>
<evidence type="ECO:0008006" key="4">
    <source>
        <dbReference type="Google" id="ProtNLM"/>
    </source>
</evidence>
<gene>
    <name evidence="2" type="ORF">MSHOH_2862</name>
</gene>
<dbReference type="HOGENOM" id="CLU_068384_0_0_2"/>
<dbReference type="GO" id="GO:0005886">
    <property type="term" value="C:plasma membrane"/>
    <property type="evidence" value="ECO:0007669"/>
    <property type="project" value="UniProtKB-SubCell"/>
</dbReference>
<dbReference type="OrthoDB" id="86287at2157"/>
<keyword evidence="1" id="KW-0472">Membrane</keyword>
<dbReference type="EMBL" id="CP009516">
    <property type="protein sequence ID" value="AKB79345.1"/>
    <property type="molecule type" value="Genomic_DNA"/>
</dbReference>
<dbReference type="PANTHER" id="PTHR43471">
    <property type="entry name" value="ABC TRANSPORTER PERMEASE"/>
    <property type="match status" value="1"/>
</dbReference>
<dbReference type="Proteomes" id="UP000033101">
    <property type="component" value="Chromosome"/>
</dbReference>
<feature type="transmembrane region" description="Helical" evidence="1">
    <location>
        <begin position="186"/>
        <end position="207"/>
    </location>
</feature>
<feature type="transmembrane region" description="Helical" evidence="1">
    <location>
        <begin position="269"/>
        <end position="288"/>
    </location>
</feature>
<feature type="transmembrane region" description="Helical" evidence="1">
    <location>
        <begin position="68"/>
        <end position="86"/>
    </location>
</feature>
<reference evidence="2 3" key="1">
    <citation type="submission" date="2014-07" db="EMBL/GenBank/DDBJ databases">
        <title>Methanogenic archaea and the global carbon cycle.</title>
        <authorList>
            <person name="Henriksen J.R."/>
            <person name="Luke J."/>
            <person name="Reinhart S."/>
            <person name="Benedict M.N."/>
            <person name="Youngblut N.D."/>
            <person name="Metcalf M.E."/>
            <person name="Whitaker R.J."/>
            <person name="Metcalf W.W."/>
        </authorList>
    </citation>
    <scope>NUCLEOTIDE SEQUENCE [LARGE SCALE GENOMIC DNA]</scope>
    <source>
        <strain evidence="2 3">HB-1</strain>
    </source>
</reference>
<dbReference type="Pfam" id="PF12679">
    <property type="entry name" value="ABC2_membrane_2"/>
    <property type="match status" value="1"/>
</dbReference>
<sequence length="294" mass="32711">MENISNIKVIAQKEFTDHLKSPVFLSFTATFTLVVLAYSYVLGTEVEYTLNVLGSPDLMRGFEGVAEVVGRFAPIIGIVLGFDAIVKEIKSSSMNVLLTHPVFRDNIILGKILGSSSCILLVLFFSINLATGVMLIASGIPVTMQQITRIEIFIFLTFFYALIFLAISIMISTISKRSNNSLLFNLIFWLVITVLFTNLIFTVSYAFSEDLHTANDQTQLLKNFLPDYHFTTTAVGIKNTDTGLTSEIGGIFDTHYTLGAWAGEFWPDMAYLFVLPFILLIGSVLAFLKKDITY</sequence>
<dbReference type="GeneID" id="24832182"/>
<protein>
    <recommendedName>
        <fullName evidence="4">ABC-type transport system involved in multi-copper enzyme maturation, permease component</fullName>
    </recommendedName>
</protein>
<keyword evidence="3" id="KW-1185">Reference proteome</keyword>
<dbReference type="PATRIC" id="fig|1434110.4.peg.3690"/>
<dbReference type="STRING" id="1434110.MSHOH_2862"/>
<dbReference type="PANTHER" id="PTHR43471:SF14">
    <property type="entry name" value="ABC-2 TYPE TRANSPORT SYSTEM PERMEASE PROTEIN"/>
    <property type="match status" value="1"/>
</dbReference>
<evidence type="ECO:0000313" key="2">
    <source>
        <dbReference type="EMBL" id="AKB79345.1"/>
    </source>
</evidence>
<evidence type="ECO:0000256" key="1">
    <source>
        <dbReference type="SAM" id="Phobius"/>
    </source>
</evidence>
<dbReference type="KEGG" id="mhor:MSHOH_2862"/>
<feature type="transmembrane region" description="Helical" evidence="1">
    <location>
        <begin position="21"/>
        <end position="41"/>
    </location>
</feature>
<feature type="transmembrane region" description="Helical" evidence="1">
    <location>
        <begin position="118"/>
        <end position="140"/>
    </location>
</feature>
<dbReference type="AlphaFoldDB" id="A0A0E3WUJ8"/>
<organism evidence="2 3">
    <name type="scientific">Methanosarcina horonobensis HB-1 = JCM 15518</name>
    <dbReference type="NCBI Taxonomy" id="1434110"/>
    <lineage>
        <taxon>Archaea</taxon>
        <taxon>Methanobacteriati</taxon>
        <taxon>Methanobacteriota</taxon>
        <taxon>Stenosarchaea group</taxon>
        <taxon>Methanomicrobia</taxon>
        <taxon>Methanosarcinales</taxon>
        <taxon>Methanosarcinaceae</taxon>
        <taxon>Methanosarcina</taxon>
    </lineage>
</organism>
<dbReference type="GO" id="GO:0140359">
    <property type="term" value="F:ABC-type transporter activity"/>
    <property type="evidence" value="ECO:0007669"/>
    <property type="project" value="InterPro"/>
</dbReference>
<dbReference type="RefSeq" id="WP_048140936.1">
    <property type="nucleotide sequence ID" value="NZ_CP009516.1"/>
</dbReference>
<evidence type="ECO:0000313" key="3">
    <source>
        <dbReference type="Proteomes" id="UP000033101"/>
    </source>
</evidence>
<name>A0A0E3WUJ8_9EURY</name>
<keyword evidence="1" id="KW-1133">Transmembrane helix</keyword>